<organism evidence="5 6">
    <name type="scientific">Streptomyces halobius</name>
    <dbReference type="NCBI Taxonomy" id="2879846"/>
    <lineage>
        <taxon>Bacteria</taxon>
        <taxon>Bacillati</taxon>
        <taxon>Actinomycetota</taxon>
        <taxon>Actinomycetes</taxon>
        <taxon>Kitasatosporales</taxon>
        <taxon>Streptomycetaceae</taxon>
        <taxon>Streptomyces</taxon>
    </lineage>
</organism>
<evidence type="ECO:0000256" key="3">
    <source>
        <dbReference type="PROSITE-ProRule" id="PRU01248"/>
    </source>
</evidence>
<evidence type="ECO:0000256" key="2">
    <source>
        <dbReference type="ARBA" id="ARBA00023172"/>
    </source>
</evidence>
<feature type="domain" description="Core-binding (CB)" evidence="4">
    <location>
        <begin position="47"/>
        <end position="135"/>
    </location>
</feature>
<dbReference type="InterPro" id="IPR044068">
    <property type="entry name" value="CB"/>
</dbReference>
<dbReference type="InterPro" id="IPR013762">
    <property type="entry name" value="Integrase-like_cat_sf"/>
</dbReference>
<dbReference type="SUPFAM" id="SSF56349">
    <property type="entry name" value="DNA breaking-rejoining enzymes"/>
    <property type="match status" value="1"/>
</dbReference>
<dbReference type="Proteomes" id="UP000830115">
    <property type="component" value="Chromosome"/>
</dbReference>
<keyword evidence="2" id="KW-0233">DNA recombination</keyword>
<gene>
    <name evidence="5" type="ORF">K9S39_04440</name>
</gene>
<dbReference type="InterPro" id="IPR011010">
    <property type="entry name" value="DNA_brk_join_enz"/>
</dbReference>
<protein>
    <submittedName>
        <fullName evidence="5">Site-specific integrase</fullName>
    </submittedName>
</protein>
<keyword evidence="6" id="KW-1185">Reference proteome</keyword>
<evidence type="ECO:0000313" key="5">
    <source>
        <dbReference type="EMBL" id="UQA91224.1"/>
    </source>
</evidence>
<accession>A0ABY4M0E7</accession>
<dbReference type="Gene3D" id="1.10.150.130">
    <property type="match status" value="1"/>
</dbReference>
<dbReference type="EMBL" id="CP086322">
    <property type="protein sequence ID" value="UQA91224.1"/>
    <property type="molecule type" value="Genomic_DNA"/>
</dbReference>
<proteinExistence type="predicted"/>
<keyword evidence="1 3" id="KW-0238">DNA-binding</keyword>
<evidence type="ECO:0000313" key="6">
    <source>
        <dbReference type="Proteomes" id="UP000830115"/>
    </source>
</evidence>
<reference evidence="5" key="1">
    <citation type="submission" date="2021-10" db="EMBL/GenBank/DDBJ databases">
        <title>Streptomyces nigrumlapis sp.nov.,an antimicrobial producing actinobacterium isolated from Black Gobi rocks.</title>
        <authorList>
            <person name="Wen Y."/>
            <person name="Zhang W."/>
            <person name="Liu X.G."/>
        </authorList>
    </citation>
    <scope>NUCLEOTIDE SEQUENCE</scope>
    <source>
        <strain evidence="5">ST13-2-2</strain>
    </source>
</reference>
<name>A0ABY4M0E7_9ACTN</name>
<evidence type="ECO:0000259" key="4">
    <source>
        <dbReference type="PROSITE" id="PS51900"/>
    </source>
</evidence>
<evidence type="ECO:0000256" key="1">
    <source>
        <dbReference type="ARBA" id="ARBA00023125"/>
    </source>
</evidence>
<dbReference type="Pfam" id="PF02899">
    <property type="entry name" value="Phage_int_SAM_1"/>
    <property type="match status" value="1"/>
</dbReference>
<dbReference type="InterPro" id="IPR010998">
    <property type="entry name" value="Integrase_recombinase_N"/>
</dbReference>
<sequence>MHYFFASVDKVRRFYKAPDGVELEARTYIERPGAVREGTPFFLGPDMQPVEPLCSFFFDLSKSLVAKTLADYTYDVLDLVEFLGQLDPPTDLVSATEDDLVAYRDDRTRHQDVPISAATWQRRRAAINNFYDWAVYDGLLDRRPYHRRRNGRDVLAWGSTTELDVRHLSFGQWRFLKQVGLRGLLPDDCMDRSFRGSAPLRNSSAGELAVTTGMRLREFTCLLDIEVGPPRRDASPADVQLQAIAKYGLPRAVSIQDSTLREIDLYRRTERAQVVRKAAGNLHRRREEWFIVDDVDLRQMRLGGVWRGRRRSFRIAQMPAPLRRITMTEGDHGLEPMALFVGRGGQMPSKQRWEQVFEDAHTRTLQVSEEHGLGPVMPRLFRIHDTRHTFAIFMLQQLTRMVLAEEAERIASGGHGAYLADHISRNPLLIVQRLLGHRQPGSTMRYLRYIRETNVLVMRALEEWNDRDASYADYAARLMGGAA</sequence>
<dbReference type="PROSITE" id="PS51900">
    <property type="entry name" value="CB"/>
    <property type="match status" value="1"/>
</dbReference>
<dbReference type="RefSeq" id="WP_248862019.1">
    <property type="nucleotide sequence ID" value="NZ_CP086322.1"/>
</dbReference>
<dbReference type="Gene3D" id="1.10.443.10">
    <property type="entry name" value="Intergrase catalytic core"/>
    <property type="match status" value="1"/>
</dbReference>
<dbReference type="InterPro" id="IPR004107">
    <property type="entry name" value="Integrase_SAM-like_N"/>
</dbReference>